<evidence type="ECO:0000313" key="3">
    <source>
        <dbReference type="EMBL" id="THV00243.1"/>
    </source>
</evidence>
<feature type="domain" description="DUF6570" evidence="2">
    <location>
        <begin position="11"/>
        <end position="101"/>
    </location>
</feature>
<feature type="region of interest" description="Disordered" evidence="1">
    <location>
        <begin position="1"/>
        <end position="23"/>
    </location>
</feature>
<name>A0A4S8MCJ4_DENBC</name>
<protein>
    <recommendedName>
        <fullName evidence="2">DUF6570 domain-containing protein</fullName>
    </recommendedName>
</protein>
<dbReference type="InterPro" id="IPR046700">
    <property type="entry name" value="DUF6570"/>
</dbReference>
<evidence type="ECO:0000313" key="4">
    <source>
        <dbReference type="Proteomes" id="UP000297245"/>
    </source>
</evidence>
<sequence>MGEKTKQKNEKPKAPPQRGTASNVCLHPHEIRNIASKLPRPFDSLYDEIAVVFVSNDNSVSAEAFKHTPFLVRREKILAALLWLKANNRYYFDIEIDMEALKGYPVSGDVSHRPPVPVHIQRPDNTMLSQGGSYTGHGVNKHPIDESDDAGVGPTLAGGTFDLDNATSDYHLRKLEALRKIKNGHPFLKTSTSQETINPRDHPHVYAWLWPTLFPYGVGFLED</sequence>
<accession>A0A4S8MCJ4</accession>
<dbReference type="Pfam" id="PF20209">
    <property type="entry name" value="DUF6570"/>
    <property type="match status" value="1"/>
</dbReference>
<proteinExistence type="predicted"/>
<dbReference type="EMBL" id="ML179107">
    <property type="protein sequence ID" value="THV00243.1"/>
    <property type="molecule type" value="Genomic_DNA"/>
</dbReference>
<dbReference type="OrthoDB" id="3257061at2759"/>
<dbReference type="AlphaFoldDB" id="A0A4S8MCJ4"/>
<reference evidence="3 4" key="1">
    <citation type="journal article" date="2019" name="Nat. Ecol. Evol.">
        <title>Megaphylogeny resolves global patterns of mushroom evolution.</title>
        <authorList>
            <person name="Varga T."/>
            <person name="Krizsan K."/>
            <person name="Foldi C."/>
            <person name="Dima B."/>
            <person name="Sanchez-Garcia M."/>
            <person name="Sanchez-Ramirez S."/>
            <person name="Szollosi G.J."/>
            <person name="Szarkandi J.G."/>
            <person name="Papp V."/>
            <person name="Albert L."/>
            <person name="Andreopoulos W."/>
            <person name="Angelini C."/>
            <person name="Antonin V."/>
            <person name="Barry K.W."/>
            <person name="Bougher N.L."/>
            <person name="Buchanan P."/>
            <person name="Buyck B."/>
            <person name="Bense V."/>
            <person name="Catcheside P."/>
            <person name="Chovatia M."/>
            <person name="Cooper J."/>
            <person name="Damon W."/>
            <person name="Desjardin D."/>
            <person name="Finy P."/>
            <person name="Geml J."/>
            <person name="Haridas S."/>
            <person name="Hughes K."/>
            <person name="Justo A."/>
            <person name="Karasinski D."/>
            <person name="Kautmanova I."/>
            <person name="Kiss B."/>
            <person name="Kocsube S."/>
            <person name="Kotiranta H."/>
            <person name="LaButti K.M."/>
            <person name="Lechner B.E."/>
            <person name="Liimatainen K."/>
            <person name="Lipzen A."/>
            <person name="Lukacs Z."/>
            <person name="Mihaltcheva S."/>
            <person name="Morgado L.N."/>
            <person name="Niskanen T."/>
            <person name="Noordeloos M.E."/>
            <person name="Ohm R.A."/>
            <person name="Ortiz-Santana B."/>
            <person name="Ovrebo C."/>
            <person name="Racz N."/>
            <person name="Riley R."/>
            <person name="Savchenko A."/>
            <person name="Shiryaev A."/>
            <person name="Soop K."/>
            <person name="Spirin V."/>
            <person name="Szebenyi C."/>
            <person name="Tomsovsky M."/>
            <person name="Tulloss R.E."/>
            <person name="Uehling J."/>
            <person name="Grigoriev I.V."/>
            <person name="Vagvolgyi C."/>
            <person name="Papp T."/>
            <person name="Martin F.M."/>
            <person name="Miettinen O."/>
            <person name="Hibbett D.S."/>
            <person name="Nagy L.G."/>
        </authorList>
    </citation>
    <scope>NUCLEOTIDE SEQUENCE [LARGE SCALE GENOMIC DNA]</scope>
    <source>
        <strain evidence="3 4">CBS 962.96</strain>
    </source>
</reference>
<organism evidence="3 4">
    <name type="scientific">Dendrothele bispora (strain CBS 962.96)</name>
    <dbReference type="NCBI Taxonomy" id="1314807"/>
    <lineage>
        <taxon>Eukaryota</taxon>
        <taxon>Fungi</taxon>
        <taxon>Dikarya</taxon>
        <taxon>Basidiomycota</taxon>
        <taxon>Agaricomycotina</taxon>
        <taxon>Agaricomycetes</taxon>
        <taxon>Agaricomycetidae</taxon>
        <taxon>Agaricales</taxon>
        <taxon>Agaricales incertae sedis</taxon>
        <taxon>Dendrothele</taxon>
    </lineage>
</organism>
<feature type="compositionally biased region" description="Basic and acidic residues" evidence="1">
    <location>
        <begin position="1"/>
        <end position="13"/>
    </location>
</feature>
<evidence type="ECO:0000256" key="1">
    <source>
        <dbReference type="SAM" id="MobiDB-lite"/>
    </source>
</evidence>
<dbReference type="Proteomes" id="UP000297245">
    <property type="component" value="Unassembled WGS sequence"/>
</dbReference>
<keyword evidence="4" id="KW-1185">Reference proteome</keyword>
<evidence type="ECO:0000259" key="2">
    <source>
        <dbReference type="Pfam" id="PF20209"/>
    </source>
</evidence>
<feature type="non-terminal residue" evidence="3">
    <location>
        <position position="223"/>
    </location>
</feature>
<gene>
    <name evidence="3" type="ORF">K435DRAFT_657526</name>
</gene>